<keyword evidence="1" id="KW-1133">Transmembrane helix</keyword>
<name>A0AA41R7N2_9BACT</name>
<comment type="caution">
    <text evidence="2">The sequence shown here is derived from an EMBL/GenBank/DDBJ whole genome shotgun (WGS) entry which is preliminary data.</text>
</comment>
<dbReference type="GO" id="GO:0005886">
    <property type="term" value="C:plasma membrane"/>
    <property type="evidence" value="ECO:0007669"/>
    <property type="project" value="UniProtKB-SubCell"/>
</dbReference>
<proteinExistence type="predicted"/>
<feature type="transmembrane region" description="Helical" evidence="1">
    <location>
        <begin position="96"/>
        <end position="120"/>
    </location>
</feature>
<dbReference type="PANTHER" id="PTHR43471">
    <property type="entry name" value="ABC TRANSPORTER PERMEASE"/>
    <property type="match status" value="1"/>
</dbReference>
<dbReference type="RefSeq" id="WP_246914810.1">
    <property type="nucleotide sequence ID" value="NZ_JALJRB010000041.1"/>
</dbReference>
<dbReference type="EMBL" id="JALJRB010000041">
    <property type="protein sequence ID" value="MCJ8503058.1"/>
    <property type="molecule type" value="Genomic_DNA"/>
</dbReference>
<feature type="transmembrane region" description="Helical" evidence="1">
    <location>
        <begin position="240"/>
        <end position="261"/>
    </location>
</feature>
<dbReference type="Proteomes" id="UP001165427">
    <property type="component" value="Unassembled WGS sequence"/>
</dbReference>
<sequence length="267" mass="29731">MGQIWLLAKITFKEGVRNRIIIGILFFAFLLSLLNLIFAQMFTYDLSKVSVDLGLSMVSIAGLAIIFFMGINLLSRDFEKRTIYMVISRPIARWQYVLGKYLGLILMIGVSVAIIGGFAAGSVKVIMHLAPAYVPPDYSWGIFGISLLFSFLSLLTVTALAQFFTSMMTSSYIALLLTACAYFIGQNVEIVRKMLSGSEDFSTFFRIFLEAVTWIFPNLSAFDLKTIAGYGLPLDTVSTIWSALYGIGYIGLILILTVFVFQRREVG</sequence>
<evidence type="ECO:0000313" key="3">
    <source>
        <dbReference type="Proteomes" id="UP001165427"/>
    </source>
</evidence>
<dbReference type="AlphaFoldDB" id="A0AA41R7N2"/>
<accession>A0AA41R7N2</accession>
<keyword evidence="1" id="KW-0472">Membrane</keyword>
<feature type="transmembrane region" description="Helical" evidence="1">
    <location>
        <begin position="20"/>
        <end position="42"/>
    </location>
</feature>
<keyword evidence="3" id="KW-1185">Reference proteome</keyword>
<feature type="transmembrane region" description="Helical" evidence="1">
    <location>
        <begin position="54"/>
        <end position="75"/>
    </location>
</feature>
<keyword evidence="1" id="KW-0812">Transmembrane</keyword>
<organism evidence="2 3">
    <name type="scientific">Desulfatitalea alkaliphila</name>
    <dbReference type="NCBI Taxonomy" id="2929485"/>
    <lineage>
        <taxon>Bacteria</taxon>
        <taxon>Pseudomonadati</taxon>
        <taxon>Thermodesulfobacteriota</taxon>
        <taxon>Desulfobacteria</taxon>
        <taxon>Desulfobacterales</taxon>
        <taxon>Desulfosarcinaceae</taxon>
        <taxon>Desulfatitalea</taxon>
    </lineage>
</organism>
<gene>
    <name evidence="2" type="ORF">MRX98_20965</name>
</gene>
<feature type="transmembrane region" description="Helical" evidence="1">
    <location>
        <begin position="140"/>
        <end position="160"/>
    </location>
</feature>
<feature type="transmembrane region" description="Helical" evidence="1">
    <location>
        <begin position="167"/>
        <end position="185"/>
    </location>
</feature>
<dbReference type="GO" id="GO:0140359">
    <property type="term" value="F:ABC-type transporter activity"/>
    <property type="evidence" value="ECO:0007669"/>
    <property type="project" value="InterPro"/>
</dbReference>
<dbReference type="Pfam" id="PF12679">
    <property type="entry name" value="ABC2_membrane_2"/>
    <property type="match status" value="1"/>
</dbReference>
<dbReference type="PANTHER" id="PTHR43471:SF10">
    <property type="entry name" value="SLL1107 PROTEIN"/>
    <property type="match status" value="1"/>
</dbReference>
<evidence type="ECO:0000313" key="2">
    <source>
        <dbReference type="EMBL" id="MCJ8503058.1"/>
    </source>
</evidence>
<reference evidence="2" key="1">
    <citation type="submission" date="2022-04" db="EMBL/GenBank/DDBJ databases">
        <title>Desulfatitalea alkaliphila sp. nov., a novel anaerobic sulfate-reducing bacterium isolated from terrestrial mud volcano, Taman Peninsula, Russia.</title>
        <authorList>
            <person name="Khomyakova M.A."/>
            <person name="Merkel A.Y."/>
            <person name="Slobodkin A.I."/>
        </authorList>
    </citation>
    <scope>NUCLEOTIDE SEQUENCE</scope>
    <source>
        <strain evidence="2">M08but</strain>
    </source>
</reference>
<evidence type="ECO:0000256" key="1">
    <source>
        <dbReference type="SAM" id="Phobius"/>
    </source>
</evidence>
<protein>
    <submittedName>
        <fullName evidence="2">ABC transporter permease subunit</fullName>
    </submittedName>
</protein>